<dbReference type="Proteomes" id="UP000215914">
    <property type="component" value="Chromosome 12"/>
</dbReference>
<dbReference type="EMBL" id="MNCJ02000327">
    <property type="protein sequence ID" value="KAF5779792.1"/>
    <property type="molecule type" value="Genomic_DNA"/>
</dbReference>
<keyword evidence="3" id="KW-1185">Reference proteome</keyword>
<organism evidence="2 3">
    <name type="scientific">Helianthus annuus</name>
    <name type="common">Common sunflower</name>
    <dbReference type="NCBI Taxonomy" id="4232"/>
    <lineage>
        <taxon>Eukaryota</taxon>
        <taxon>Viridiplantae</taxon>
        <taxon>Streptophyta</taxon>
        <taxon>Embryophyta</taxon>
        <taxon>Tracheophyta</taxon>
        <taxon>Spermatophyta</taxon>
        <taxon>Magnoliopsida</taxon>
        <taxon>eudicotyledons</taxon>
        <taxon>Gunneridae</taxon>
        <taxon>Pentapetalae</taxon>
        <taxon>asterids</taxon>
        <taxon>campanulids</taxon>
        <taxon>Asterales</taxon>
        <taxon>Asteraceae</taxon>
        <taxon>Asteroideae</taxon>
        <taxon>Heliantheae alliance</taxon>
        <taxon>Heliantheae</taxon>
        <taxon>Helianthus</taxon>
    </lineage>
</organism>
<name>A0A251T6G5_HELAN</name>
<protein>
    <submittedName>
        <fullName evidence="2">Uncharacterized protein</fullName>
    </submittedName>
</protein>
<proteinExistence type="predicted"/>
<dbReference type="EMBL" id="CM007901">
    <property type="protein sequence ID" value="OTG06359.1"/>
    <property type="molecule type" value="Genomic_DNA"/>
</dbReference>
<reference evidence="1 3" key="1">
    <citation type="journal article" date="2017" name="Nature">
        <title>The sunflower genome provides insights into oil metabolism, flowering and Asterid evolution.</title>
        <authorList>
            <person name="Badouin H."/>
            <person name="Gouzy J."/>
            <person name="Grassa C.J."/>
            <person name="Murat F."/>
            <person name="Staton S.E."/>
            <person name="Cottret L."/>
            <person name="Lelandais-Briere C."/>
            <person name="Owens G.L."/>
            <person name="Carrere S."/>
            <person name="Mayjonade B."/>
            <person name="Legrand L."/>
            <person name="Gill N."/>
            <person name="Kane N.C."/>
            <person name="Bowers J.E."/>
            <person name="Hubner S."/>
            <person name="Bellec A."/>
            <person name="Berard A."/>
            <person name="Berges H."/>
            <person name="Blanchet N."/>
            <person name="Boniface M.C."/>
            <person name="Brunel D."/>
            <person name="Catrice O."/>
            <person name="Chaidir N."/>
            <person name="Claudel C."/>
            <person name="Donnadieu C."/>
            <person name="Faraut T."/>
            <person name="Fievet G."/>
            <person name="Helmstetter N."/>
            <person name="King M."/>
            <person name="Knapp S.J."/>
            <person name="Lai Z."/>
            <person name="Le Paslier M.C."/>
            <person name="Lippi Y."/>
            <person name="Lorenzon L."/>
            <person name="Mandel J.R."/>
            <person name="Marage G."/>
            <person name="Marchand G."/>
            <person name="Marquand E."/>
            <person name="Bret-Mestries E."/>
            <person name="Morien E."/>
            <person name="Nambeesan S."/>
            <person name="Nguyen T."/>
            <person name="Pegot-Espagnet P."/>
            <person name="Pouilly N."/>
            <person name="Raftis F."/>
            <person name="Sallet E."/>
            <person name="Schiex T."/>
            <person name="Thomas J."/>
            <person name="Vandecasteele C."/>
            <person name="Vares D."/>
            <person name="Vear F."/>
            <person name="Vautrin S."/>
            <person name="Crespi M."/>
            <person name="Mangin B."/>
            <person name="Burke J.M."/>
            <person name="Salse J."/>
            <person name="Munos S."/>
            <person name="Vincourt P."/>
            <person name="Rieseberg L.H."/>
            <person name="Langlade N.B."/>
        </authorList>
    </citation>
    <scope>NUCLEOTIDE SEQUENCE [LARGE SCALE GENOMIC DNA]</scope>
    <source>
        <strain evidence="3">cv. SF193</strain>
        <tissue evidence="1">Leaves</tissue>
    </source>
</reference>
<evidence type="ECO:0000313" key="1">
    <source>
        <dbReference type="EMBL" id="KAF5779792.1"/>
    </source>
</evidence>
<dbReference type="InParanoid" id="A0A251T6G5"/>
<dbReference type="Gramene" id="mRNA:HanXRQr2_Chr12g0563651">
    <property type="protein sequence ID" value="CDS:HanXRQr2_Chr12g0563651.1"/>
    <property type="gene ID" value="HanXRQr2_Chr12g0563651"/>
</dbReference>
<evidence type="ECO:0000313" key="2">
    <source>
        <dbReference type="EMBL" id="OTG06359.1"/>
    </source>
</evidence>
<reference evidence="2" key="2">
    <citation type="submission" date="2017-02" db="EMBL/GenBank/DDBJ databases">
        <title>Sunflower complete genome.</title>
        <authorList>
            <person name="Langlade N."/>
            <person name="Munos S."/>
        </authorList>
    </citation>
    <scope>NUCLEOTIDE SEQUENCE [LARGE SCALE GENOMIC DNA]</scope>
    <source>
        <tissue evidence="2">Leaves</tissue>
    </source>
</reference>
<gene>
    <name evidence="2" type="ORF">HannXRQ_Chr12g0384231</name>
    <name evidence="1" type="ORF">HanXRQr2_Chr12g0563651</name>
</gene>
<reference evidence="1" key="3">
    <citation type="submission" date="2020-06" db="EMBL/GenBank/DDBJ databases">
        <title>Helianthus annuus Genome sequencing and assembly Release 2.</title>
        <authorList>
            <person name="Gouzy J."/>
            <person name="Langlade N."/>
            <person name="Munos S."/>
        </authorList>
    </citation>
    <scope>NUCLEOTIDE SEQUENCE</scope>
    <source>
        <tissue evidence="1">Leaves</tissue>
    </source>
</reference>
<dbReference type="AlphaFoldDB" id="A0A251T6G5"/>
<evidence type="ECO:0000313" key="3">
    <source>
        <dbReference type="Proteomes" id="UP000215914"/>
    </source>
</evidence>
<sequence>MLDLIQKNLLLCVAIYTMIVTRLFPRLCYVIKPRMIRFSAPQRARVLNLVELIRQR</sequence>
<accession>A0A251T6G5</accession>